<dbReference type="EMBL" id="FCNP01000001">
    <property type="protein sequence ID" value="CVI54365.1"/>
    <property type="molecule type" value="Genomic_DNA"/>
</dbReference>
<evidence type="ECO:0000313" key="13">
    <source>
        <dbReference type="Proteomes" id="UP000192140"/>
    </source>
</evidence>
<dbReference type="Proteomes" id="UP000192140">
    <property type="component" value="Unassembled WGS sequence"/>
</dbReference>
<proteinExistence type="inferred from homology"/>
<protein>
    <submittedName>
        <fullName evidence="12">Amino acid transport protein (ABC superfamily, membrane)</fullName>
    </submittedName>
</protein>
<evidence type="ECO:0000256" key="8">
    <source>
        <dbReference type="ARBA" id="ARBA00022989"/>
    </source>
</evidence>
<organism evidence="12 13">
    <name type="scientific">Agrobacterium deltaense NCPPB 1641</name>
    <dbReference type="NCBI Taxonomy" id="1183425"/>
    <lineage>
        <taxon>Bacteria</taxon>
        <taxon>Pseudomonadati</taxon>
        <taxon>Pseudomonadota</taxon>
        <taxon>Alphaproteobacteria</taxon>
        <taxon>Hyphomicrobiales</taxon>
        <taxon>Rhizobiaceae</taxon>
        <taxon>Rhizobium/Agrobacterium group</taxon>
        <taxon>Agrobacterium</taxon>
    </lineage>
</organism>
<evidence type="ECO:0000256" key="10">
    <source>
        <dbReference type="RuleBase" id="RU363032"/>
    </source>
</evidence>
<comment type="subcellular location">
    <subcellularLocation>
        <location evidence="2">Cell inner membrane</location>
        <topology evidence="2">Multi-pass membrane protein</topology>
    </subcellularLocation>
    <subcellularLocation>
        <location evidence="10">Cell membrane</location>
        <topology evidence="10">Multi-pass membrane protein</topology>
    </subcellularLocation>
</comment>
<keyword evidence="9 10" id="KW-0472">Membrane</keyword>
<evidence type="ECO:0000256" key="4">
    <source>
        <dbReference type="ARBA" id="ARBA00022448"/>
    </source>
</evidence>
<name>A0A1S7TIE2_9HYPH</name>
<accession>A0A1S7TIE2</accession>
<dbReference type="CDD" id="cd06261">
    <property type="entry name" value="TM_PBP2"/>
    <property type="match status" value="1"/>
</dbReference>
<dbReference type="Gene3D" id="1.10.3720.10">
    <property type="entry name" value="MetI-like"/>
    <property type="match status" value="1"/>
</dbReference>
<keyword evidence="8 10" id="KW-1133">Transmembrane helix</keyword>
<dbReference type="PROSITE" id="PS50928">
    <property type="entry name" value="ABC_TM1"/>
    <property type="match status" value="1"/>
</dbReference>
<keyword evidence="4 10" id="KW-0813">Transport</keyword>
<sequence length="219" mass="24413">MQYQWDFSFLIQYQSLIWTGVLYTIGFTIGTAVSGLIVGCLVALARLSNVKILGALITGFIEIFRCTPVLVQLVWCYYALPILTGIELSPGSAAFITLTLYGASFFGEIIRGGIISVDLGQWDAGRALGMRRHQLMARVVLPQAFRRMIPPLMNQTVLQLKNTSLLSVLAVPDLLYQGQLITSASYRPLETYTMIAVIYFILLFPLTRFAHRLEARAGR</sequence>
<dbReference type="InterPro" id="IPR035906">
    <property type="entry name" value="MetI-like_sf"/>
</dbReference>
<keyword evidence="5" id="KW-1003">Cell membrane</keyword>
<dbReference type="InterPro" id="IPR010065">
    <property type="entry name" value="AA_ABC_transptr_permease_3TM"/>
</dbReference>
<evidence type="ECO:0000256" key="7">
    <source>
        <dbReference type="ARBA" id="ARBA00022970"/>
    </source>
</evidence>
<evidence type="ECO:0000256" key="1">
    <source>
        <dbReference type="ARBA" id="ARBA00003159"/>
    </source>
</evidence>
<keyword evidence="13" id="KW-1185">Reference proteome</keyword>
<gene>
    <name evidence="12" type="ORF">AGR7A_Cc10073</name>
</gene>
<evidence type="ECO:0000256" key="3">
    <source>
        <dbReference type="ARBA" id="ARBA00010072"/>
    </source>
</evidence>
<dbReference type="InterPro" id="IPR000515">
    <property type="entry name" value="MetI-like"/>
</dbReference>
<dbReference type="PANTHER" id="PTHR30614:SF20">
    <property type="entry name" value="GLUTAMINE TRANSPORT SYSTEM PERMEASE PROTEIN GLNP"/>
    <property type="match status" value="1"/>
</dbReference>
<dbReference type="AlphaFoldDB" id="A0A1S7TIE2"/>
<dbReference type="Pfam" id="PF00528">
    <property type="entry name" value="BPD_transp_1"/>
    <property type="match status" value="1"/>
</dbReference>
<evidence type="ECO:0000256" key="2">
    <source>
        <dbReference type="ARBA" id="ARBA00004429"/>
    </source>
</evidence>
<dbReference type="RefSeq" id="WP_020808408.1">
    <property type="nucleotide sequence ID" value="NZ_LT009775.1"/>
</dbReference>
<evidence type="ECO:0000256" key="5">
    <source>
        <dbReference type="ARBA" id="ARBA00022475"/>
    </source>
</evidence>
<evidence type="ECO:0000259" key="11">
    <source>
        <dbReference type="PROSITE" id="PS50928"/>
    </source>
</evidence>
<feature type="transmembrane region" description="Helical" evidence="10">
    <location>
        <begin position="192"/>
        <end position="210"/>
    </location>
</feature>
<reference evidence="12" key="1">
    <citation type="submission" date="2016-01" db="EMBL/GenBank/DDBJ databases">
        <authorList>
            <person name="Regsiter A."/>
            <person name="william w."/>
        </authorList>
    </citation>
    <scope>NUCLEOTIDE SEQUENCE</scope>
    <source>
        <strain evidence="12">NCPPB 1641</strain>
    </source>
</reference>
<keyword evidence="7" id="KW-0029">Amino-acid transport</keyword>
<evidence type="ECO:0000256" key="6">
    <source>
        <dbReference type="ARBA" id="ARBA00022692"/>
    </source>
</evidence>
<dbReference type="GO" id="GO:0022857">
    <property type="term" value="F:transmembrane transporter activity"/>
    <property type="evidence" value="ECO:0007669"/>
    <property type="project" value="InterPro"/>
</dbReference>
<feature type="domain" description="ABC transmembrane type-1" evidence="11">
    <location>
        <begin position="21"/>
        <end position="210"/>
    </location>
</feature>
<dbReference type="NCBIfam" id="TIGR01726">
    <property type="entry name" value="HEQRo_perm_3TM"/>
    <property type="match status" value="1"/>
</dbReference>
<dbReference type="SUPFAM" id="SSF161098">
    <property type="entry name" value="MetI-like"/>
    <property type="match status" value="1"/>
</dbReference>
<keyword evidence="6 10" id="KW-0812">Transmembrane</keyword>
<feature type="transmembrane region" description="Helical" evidence="10">
    <location>
        <begin position="20"/>
        <end position="45"/>
    </location>
</feature>
<dbReference type="InterPro" id="IPR043429">
    <property type="entry name" value="ArtM/GltK/GlnP/TcyL/YhdX-like"/>
</dbReference>
<evidence type="ECO:0000313" key="12">
    <source>
        <dbReference type="EMBL" id="CVI54365.1"/>
    </source>
</evidence>
<evidence type="ECO:0000256" key="9">
    <source>
        <dbReference type="ARBA" id="ARBA00023136"/>
    </source>
</evidence>
<comment type="function">
    <text evidence="1">Part of the binding-protein-dependent transport system for glutamine; probably responsible for the translocation of the substrate across the membrane.</text>
</comment>
<dbReference type="GO" id="GO:0043190">
    <property type="term" value="C:ATP-binding cassette (ABC) transporter complex"/>
    <property type="evidence" value="ECO:0007669"/>
    <property type="project" value="InterPro"/>
</dbReference>
<comment type="similarity">
    <text evidence="3">Belongs to the binding-protein-dependent transport system permease family. HisMQ subfamily.</text>
</comment>
<comment type="caution">
    <text evidence="12">The sequence shown here is derived from an EMBL/GenBank/DDBJ whole genome shotgun (WGS) entry which is preliminary data.</text>
</comment>
<dbReference type="PANTHER" id="PTHR30614">
    <property type="entry name" value="MEMBRANE COMPONENT OF AMINO ACID ABC TRANSPORTER"/>
    <property type="match status" value="1"/>
</dbReference>
<dbReference type="GO" id="GO:0006865">
    <property type="term" value="P:amino acid transport"/>
    <property type="evidence" value="ECO:0007669"/>
    <property type="project" value="UniProtKB-KW"/>
</dbReference>